<dbReference type="PANTHER" id="PTHR28653">
    <property type="match status" value="1"/>
</dbReference>
<reference evidence="2" key="2">
    <citation type="submission" date="2025-08" db="UniProtKB">
        <authorList>
            <consortium name="RefSeq"/>
        </authorList>
    </citation>
    <scope>IDENTIFICATION</scope>
    <source>
        <tissue evidence="2">Young leaves</tissue>
    </source>
</reference>
<dbReference type="GO" id="GO:0000724">
    <property type="term" value="P:double-strand break repair via homologous recombination"/>
    <property type="evidence" value="ECO:0007669"/>
    <property type="project" value="TreeGrafter"/>
</dbReference>
<dbReference type="InterPro" id="IPR027417">
    <property type="entry name" value="P-loop_NTPase"/>
</dbReference>
<dbReference type="Proteomes" id="UP000228380">
    <property type="component" value="Chromosome 5"/>
</dbReference>
<gene>
    <name evidence="2" type="primary">LOC103703889</name>
</gene>
<evidence type="ECO:0000313" key="1">
    <source>
        <dbReference type="Proteomes" id="UP000228380"/>
    </source>
</evidence>
<dbReference type="PANTHER" id="PTHR28653:SF1">
    <property type="entry name" value="ATPASE SWSAP1"/>
    <property type="match status" value="1"/>
</dbReference>
<reference evidence="1" key="1">
    <citation type="journal article" date="2019" name="Nat. Commun.">
        <title>Genome-wide association mapping of date palm fruit traits.</title>
        <authorList>
            <person name="Hazzouri K.M."/>
            <person name="Gros-Balthazard M."/>
            <person name="Flowers J.M."/>
            <person name="Copetti D."/>
            <person name="Lemansour A."/>
            <person name="Lebrun M."/>
            <person name="Masmoudi K."/>
            <person name="Ferrand S."/>
            <person name="Dhar M.I."/>
            <person name="Fresquez Z.A."/>
            <person name="Rosas U."/>
            <person name="Zhang J."/>
            <person name="Talag J."/>
            <person name="Lee S."/>
            <person name="Kudrna D."/>
            <person name="Powell R.F."/>
            <person name="Leitch I.J."/>
            <person name="Krueger R.R."/>
            <person name="Wing R.A."/>
            <person name="Amiri K.M.A."/>
            <person name="Purugganan M.D."/>
        </authorList>
    </citation>
    <scope>NUCLEOTIDE SEQUENCE [LARGE SCALE GENOMIC DNA]</scope>
    <source>
        <strain evidence="1">cv. Khalas</strain>
    </source>
</reference>
<dbReference type="OrthoDB" id="67296at2759"/>
<protein>
    <submittedName>
        <fullName evidence="2">Uncharacterized protein LOC103703889 isoform X1</fullName>
    </submittedName>
</protein>
<keyword evidence="1" id="KW-1185">Reference proteome</keyword>
<proteinExistence type="predicted"/>
<name>A0A8B9A6Q0_PHODC</name>
<sequence>MVERFFSTRQIGGPDSIQPMTLLSGPPCRYFLFFGDSGKTSLLFQFAINCTSESFGDVVFICNKRRLENKPPFLSHGVDPASDALQHIQIKYVEDDEGIKKFFASFHLHESFPVAVIIDDFGDFFSDKNCQQRYNNARGRDLAMVRTLALCWDAIAHANVFVHFICSKKLQPKASCSLLVADTHQGDSPRLLFIYKRWIQCIFTIQGDGSGSYILKNSCISGNRQEGTRIAKYSIALQHLALEEPFLSLQQRALAQLSQMARRTTQRTHGLR</sequence>
<dbReference type="GO" id="GO:0003697">
    <property type="term" value="F:single-stranded DNA binding"/>
    <property type="evidence" value="ECO:0007669"/>
    <property type="project" value="TreeGrafter"/>
</dbReference>
<dbReference type="Gene3D" id="3.40.50.300">
    <property type="entry name" value="P-loop containing nucleotide triphosphate hydrolases"/>
    <property type="match status" value="1"/>
</dbReference>
<accession>A0A8B9A6Q0</accession>
<dbReference type="GO" id="GO:0097196">
    <property type="term" value="C:Shu complex"/>
    <property type="evidence" value="ECO:0007669"/>
    <property type="project" value="TreeGrafter"/>
</dbReference>
<dbReference type="RefSeq" id="XP_038982325.1">
    <property type="nucleotide sequence ID" value="XM_039126397.1"/>
</dbReference>
<evidence type="ECO:0000313" key="2">
    <source>
        <dbReference type="RefSeq" id="XP_038982325.1"/>
    </source>
</evidence>
<dbReference type="AlphaFoldDB" id="A0A8B9A6Q0"/>
<organism evidence="1 2">
    <name type="scientific">Phoenix dactylifera</name>
    <name type="common">Date palm</name>
    <dbReference type="NCBI Taxonomy" id="42345"/>
    <lineage>
        <taxon>Eukaryota</taxon>
        <taxon>Viridiplantae</taxon>
        <taxon>Streptophyta</taxon>
        <taxon>Embryophyta</taxon>
        <taxon>Tracheophyta</taxon>
        <taxon>Spermatophyta</taxon>
        <taxon>Magnoliopsida</taxon>
        <taxon>Liliopsida</taxon>
        <taxon>Arecaceae</taxon>
        <taxon>Coryphoideae</taxon>
        <taxon>Phoeniceae</taxon>
        <taxon>Phoenix</taxon>
    </lineage>
</organism>
<dbReference type="GeneID" id="103703889"/>